<keyword evidence="1" id="KW-0472">Membrane</keyword>
<dbReference type="EMBL" id="LN649229">
    <property type="protein sequence ID" value="CEI66057.1"/>
    <property type="molecule type" value="Genomic_DNA"/>
</dbReference>
<organism evidence="2 3">
    <name type="scientific">Fusarium venenatum</name>
    <dbReference type="NCBI Taxonomy" id="56646"/>
    <lineage>
        <taxon>Eukaryota</taxon>
        <taxon>Fungi</taxon>
        <taxon>Dikarya</taxon>
        <taxon>Ascomycota</taxon>
        <taxon>Pezizomycotina</taxon>
        <taxon>Sordariomycetes</taxon>
        <taxon>Hypocreomycetidae</taxon>
        <taxon>Hypocreales</taxon>
        <taxon>Nectriaceae</taxon>
        <taxon>Fusarium</taxon>
    </lineage>
</organism>
<protein>
    <submittedName>
        <fullName evidence="2">Uncharacterized protein</fullName>
    </submittedName>
</protein>
<evidence type="ECO:0000256" key="1">
    <source>
        <dbReference type="SAM" id="Phobius"/>
    </source>
</evidence>
<sequence length="560" mass="61666">MSFVPMEEEIRFRGLQASRTATWKYLFSVFLRWLVTLLLSLAIWKILWFYSESMVIMAKPATRDFNVWITGLTIALGLAFAGSFDKLAKDTRWWILSRRHRSLRKVEAILEAENVLAILRMAFSSRRITIHVTALSWFLVFVASQIGLAVLGLFYSVDVSDKLALQVVPGNVSIANMSAVQPLGFVFSNSQSRSDQEYAANMLWYQHLIFNGYGAMSLTYLTGVRGLEPQVGDLRLASDPDLFCDLEGCDFIFVESSVPSNPEKELADMSSWQPIIVATPRKMTVSTKCEAYPVISGGDGSSTEIGYRKNATNGGSRETVLVSVPLTADTEQTIFITNTSFTCGPGCSTVTAFETSAKDPWFYSCNTTVGSVTNATIPEHEVSEHVRLLASYAIALQGFAANSTFNDTDLQYQVYPAQSPFGTPLEGMAQAMELTVSRFAAGVIAMVAKVNEHIIIDGLPPVKGSSLNVDHWDYIWIVLAVIVCFQFVFSVVVAVMATRVVIPPGGATSMAKVLRAMASDGSPDETDWIYRSRKVSADGVYDLYLEGRPHGELQEKSFGA</sequence>
<proteinExistence type="predicted"/>
<keyword evidence="1" id="KW-1133">Transmembrane helix</keyword>
<feature type="transmembrane region" description="Helical" evidence="1">
    <location>
        <begin position="474"/>
        <end position="502"/>
    </location>
</feature>
<keyword evidence="1" id="KW-0812">Transmembrane</keyword>
<accession>A0A2L2TMZ4</accession>
<keyword evidence="3" id="KW-1185">Reference proteome</keyword>
<feature type="transmembrane region" description="Helical" evidence="1">
    <location>
        <begin position="128"/>
        <end position="155"/>
    </location>
</feature>
<feature type="transmembrane region" description="Helical" evidence="1">
    <location>
        <begin position="67"/>
        <end position="88"/>
    </location>
</feature>
<feature type="transmembrane region" description="Helical" evidence="1">
    <location>
        <begin position="21"/>
        <end position="47"/>
    </location>
</feature>
<evidence type="ECO:0000313" key="2">
    <source>
        <dbReference type="EMBL" id="CEI66057.1"/>
    </source>
</evidence>
<dbReference type="Proteomes" id="UP000245910">
    <property type="component" value="Chromosome I"/>
</dbReference>
<dbReference type="AlphaFoldDB" id="A0A2L2TMZ4"/>
<reference evidence="3" key="1">
    <citation type="submission" date="2014-10" db="EMBL/GenBank/DDBJ databases">
        <authorList>
            <person name="King R."/>
        </authorList>
    </citation>
    <scope>NUCLEOTIDE SEQUENCE [LARGE SCALE GENOMIC DNA]</scope>
    <source>
        <strain evidence="3">A3/5</strain>
    </source>
</reference>
<evidence type="ECO:0000313" key="3">
    <source>
        <dbReference type="Proteomes" id="UP000245910"/>
    </source>
</evidence>
<name>A0A2L2TMZ4_9HYPO</name>